<keyword evidence="6" id="KW-1015">Disulfide bond</keyword>
<dbReference type="GO" id="GO:0005125">
    <property type="term" value="F:cytokine activity"/>
    <property type="evidence" value="ECO:0007669"/>
    <property type="project" value="UniProtKB-UniRule"/>
</dbReference>
<keyword evidence="10" id="KW-1185">Reference proteome</keyword>
<organism evidence="9 10">
    <name type="scientific">Phrynocephalus forsythii</name>
    <dbReference type="NCBI Taxonomy" id="171643"/>
    <lineage>
        <taxon>Eukaryota</taxon>
        <taxon>Metazoa</taxon>
        <taxon>Chordata</taxon>
        <taxon>Craniata</taxon>
        <taxon>Vertebrata</taxon>
        <taxon>Euteleostomi</taxon>
        <taxon>Lepidosauria</taxon>
        <taxon>Squamata</taxon>
        <taxon>Bifurcata</taxon>
        <taxon>Unidentata</taxon>
        <taxon>Episquamata</taxon>
        <taxon>Toxicofera</taxon>
        <taxon>Iguania</taxon>
        <taxon>Acrodonta</taxon>
        <taxon>Agamidae</taxon>
        <taxon>Agaminae</taxon>
        <taxon>Phrynocephalus</taxon>
    </lineage>
</organism>
<evidence type="ECO:0000256" key="6">
    <source>
        <dbReference type="PIRSR" id="PIRSR620443-50"/>
    </source>
</evidence>
<evidence type="ECO:0000256" key="1">
    <source>
        <dbReference type="ARBA" id="ARBA00004613"/>
    </source>
</evidence>
<reference evidence="9" key="1">
    <citation type="journal article" date="2023" name="DNA Res.">
        <title>Chromosome-level genome assembly of Phrynocephalus forsythii using third-generation DNA sequencing and Hi-C analysis.</title>
        <authorList>
            <person name="Qi Y."/>
            <person name="Zhao W."/>
            <person name="Zhao Y."/>
            <person name="Niu C."/>
            <person name="Cao S."/>
            <person name="Zhang Y."/>
        </authorList>
    </citation>
    <scope>NUCLEOTIDE SEQUENCE</scope>
    <source>
        <tissue evidence="9">Muscle</tissue>
    </source>
</reference>
<keyword evidence="3 8" id="KW-0202">Cytokine</keyword>
<dbReference type="OrthoDB" id="9938154at2759"/>
<comment type="function">
    <text evidence="8">Immune regulatory cytokine.</text>
</comment>
<protein>
    <recommendedName>
        <fullName evidence="8">Interleukin family protein</fullName>
    </recommendedName>
</protein>
<dbReference type="Gene3D" id="1.20.1250.10">
    <property type="match status" value="1"/>
</dbReference>
<comment type="subcellular location">
    <subcellularLocation>
        <location evidence="1 8">Secreted</location>
    </subcellularLocation>
</comment>
<dbReference type="AlphaFoldDB" id="A0A9Q0XYA9"/>
<dbReference type="InterPro" id="IPR020444">
    <property type="entry name" value="IL-24"/>
</dbReference>
<feature type="disulfide bond" evidence="7">
    <location>
        <begin position="94"/>
        <end position="146"/>
    </location>
</feature>
<dbReference type="Proteomes" id="UP001142489">
    <property type="component" value="Unassembled WGS sequence"/>
</dbReference>
<feature type="disulfide bond" evidence="7">
    <location>
        <begin position="95"/>
        <end position="148"/>
    </location>
</feature>
<dbReference type="SUPFAM" id="SSF47266">
    <property type="entry name" value="4-helical cytokines"/>
    <property type="match status" value="1"/>
</dbReference>
<comment type="caution">
    <text evidence="9">The sequence shown here is derived from an EMBL/GenBank/DDBJ whole genome shotgun (WGS) entry which is preliminary data.</text>
</comment>
<evidence type="ECO:0000313" key="9">
    <source>
        <dbReference type="EMBL" id="KAJ7331733.1"/>
    </source>
</evidence>
<evidence type="ECO:0000256" key="4">
    <source>
        <dbReference type="ARBA" id="ARBA00022525"/>
    </source>
</evidence>
<sequence length="189" mass="22039">MKEEKMGKRANNLIKMGLGAFYCLALLTFLSGKTVIAEGKKLNFGQCELNSISFRELRDNFDAIRQNVQTQDNRTDVVLLNRSVLHNVMMSESCCLLRHLLRFYIERIFKHYETTSNMLVRKTSTLANAFLGIKANLRECHKQSRCACGEESHRRFKLFLQEYEKLDMRMATIKAMGEMDLLFAWMESF</sequence>
<evidence type="ECO:0000256" key="7">
    <source>
        <dbReference type="PIRSR" id="PIRSR620443-51"/>
    </source>
</evidence>
<evidence type="ECO:0000256" key="3">
    <source>
        <dbReference type="ARBA" id="ARBA00022514"/>
    </source>
</evidence>
<gene>
    <name evidence="9" type="ORF">JRQ81_013913</name>
</gene>
<feature type="disulfide bond" evidence="6">
    <location>
        <begin position="47"/>
        <end position="140"/>
    </location>
</feature>
<proteinExistence type="inferred from homology"/>
<keyword evidence="5" id="KW-0732">Signal</keyword>
<dbReference type="PANTHER" id="PTHR48482">
    <property type="entry name" value="INTERLEUKIN-19-RELATED"/>
    <property type="match status" value="1"/>
</dbReference>
<evidence type="ECO:0000256" key="8">
    <source>
        <dbReference type="RuleBase" id="RU368043"/>
    </source>
</evidence>
<feature type="disulfide bond" evidence="6">
    <location>
        <begin position="94"/>
        <end position="148"/>
    </location>
</feature>
<dbReference type="Pfam" id="PF00726">
    <property type="entry name" value="IL10"/>
    <property type="match status" value="1"/>
</dbReference>
<keyword evidence="4 8" id="KW-0964">Secreted</keyword>
<dbReference type="SMART" id="SM00188">
    <property type="entry name" value="IL10"/>
    <property type="match status" value="1"/>
</dbReference>
<dbReference type="PRINTS" id="PR01937">
    <property type="entry name" value="INTRLEUKIN24"/>
</dbReference>
<evidence type="ECO:0000256" key="2">
    <source>
        <dbReference type="ARBA" id="ARBA00008813"/>
    </source>
</evidence>
<comment type="similarity">
    <text evidence="2 8">Belongs to the IL-10 family.</text>
</comment>
<evidence type="ECO:0000313" key="10">
    <source>
        <dbReference type="Proteomes" id="UP001142489"/>
    </source>
</evidence>
<dbReference type="InterPro" id="IPR020443">
    <property type="entry name" value="IL-10/19/20/24/26"/>
</dbReference>
<dbReference type="InterPro" id="IPR009079">
    <property type="entry name" value="4_helix_cytokine-like_core"/>
</dbReference>
<dbReference type="GO" id="GO:0005615">
    <property type="term" value="C:extracellular space"/>
    <property type="evidence" value="ECO:0007669"/>
    <property type="project" value="UniProtKB-UniRule"/>
</dbReference>
<dbReference type="EMBL" id="JAPFRF010000005">
    <property type="protein sequence ID" value="KAJ7331733.1"/>
    <property type="molecule type" value="Genomic_DNA"/>
</dbReference>
<evidence type="ECO:0000256" key="5">
    <source>
        <dbReference type="ARBA" id="ARBA00022729"/>
    </source>
</evidence>
<accession>A0A9Q0XYA9</accession>
<name>A0A9Q0XYA9_9SAUR</name>
<dbReference type="PANTHER" id="PTHR48482:SF3">
    <property type="entry name" value="INTERLEUKIN-19"/>
    <property type="match status" value="1"/>
</dbReference>